<dbReference type="Pfam" id="PF02952">
    <property type="entry name" value="Fucose_iso_C"/>
    <property type="match status" value="1"/>
</dbReference>
<dbReference type="SUPFAM" id="SSF53743">
    <property type="entry name" value="FucI/AraA N-terminal and middle domains"/>
    <property type="match status" value="1"/>
</dbReference>
<accession>A0ABW1RDD7</accession>
<protein>
    <recommendedName>
        <fullName evidence="3">L-fucose isomerase C-terminal domain-containing protein</fullName>
    </recommendedName>
</protein>
<keyword evidence="2" id="KW-0119">Carbohydrate metabolism</keyword>
<keyword evidence="1" id="KW-0413">Isomerase</keyword>
<evidence type="ECO:0000313" key="5">
    <source>
        <dbReference type="Proteomes" id="UP001596289"/>
    </source>
</evidence>
<gene>
    <name evidence="4" type="ORF">ACFQGP_04245</name>
</gene>
<organism evidence="4 5">
    <name type="scientific">Loigolactobacillus jiayinensis</name>
    <dbReference type="NCBI Taxonomy" id="2486016"/>
    <lineage>
        <taxon>Bacteria</taxon>
        <taxon>Bacillati</taxon>
        <taxon>Bacillota</taxon>
        <taxon>Bacilli</taxon>
        <taxon>Lactobacillales</taxon>
        <taxon>Lactobacillaceae</taxon>
        <taxon>Loigolactobacillus</taxon>
    </lineage>
</organism>
<feature type="domain" description="L-fucose isomerase C-terminal" evidence="3">
    <location>
        <begin position="356"/>
        <end position="439"/>
    </location>
</feature>
<evidence type="ECO:0000256" key="2">
    <source>
        <dbReference type="ARBA" id="ARBA00023277"/>
    </source>
</evidence>
<dbReference type="RefSeq" id="WP_125551116.1">
    <property type="nucleotide sequence ID" value="NZ_JBHSSL010000025.1"/>
</dbReference>
<keyword evidence="5" id="KW-1185">Reference proteome</keyword>
<evidence type="ECO:0000256" key="1">
    <source>
        <dbReference type="ARBA" id="ARBA00023235"/>
    </source>
</evidence>
<dbReference type="PANTHER" id="PTHR36120:SF1">
    <property type="entry name" value="L-FUCOSE ISOMERASE C-TERMINAL DOMAIN-CONTAINING PROTEIN"/>
    <property type="match status" value="1"/>
</dbReference>
<reference evidence="5" key="1">
    <citation type="journal article" date="2019" name="Int. J. Syst. Evol. Microbiol.">
        <title>The Global Catalogue of Microorganisms (GCM) 10K type strain sequencing project: providing services to taxonomists for standard genome sequencing and annotation.</title>
        <authorList>
            <consortium name="The Broad Institute Genomics Platform"/>
            <consortium name="The Broad Institute Genome Sequencing Center for Infectious Disease"/>
            <person name="Wu L."/>
            <person name="Ma J."/>
        </authorList>
    </citation>
    <scope>NUCLEOTIDE SEQUENCE [LARGE SCALE GENOMIC DNA]</scope>
    <source>
        <strain evidence="5">CCM 8904</strain>
    </source>
</reference>
<dbReference type="Proteomes" id="UP001596289">
    <property type="component" value="Unassembled WGS sequence"/>
</dbReference>
<dbReference type="EMBL" id="JBHSSL010000025">
    <property type="protein sequence ID" value="MFC6169788.1"/>
    <property type="molecule type" value="Genomic_DNA"/>
</dbReference>
<evidence type="ECO:0000313" key="4">
    <source>
        <dbReference type="EMBL" id="MFC6169788.1"/>
    </source>
</evidence>
<sequence length="454" mass="50103">MANLLYIPVERRLFDAAAADQIYDEMLMVLAPYHATVPAHNLGTPEEMGDYLTSVNQQDFAGIIFHNTSFTGAEFIEQIADRFPSTPILLVASRAPSIGGWLRLNGGTGLISTANSLMRRQHAYSYIYGDPNEAAVQTAIKNFSQAVTLKAKLAKLKIGVVGTYPLGFAFAGVDEAALQETFGTKLLHYEVDTAFADATALPETDYQVELDYAQAHMRHLDPELPETIKYVKFVTLMHQWQQRDGFKALASRCWPDFFDKYAAAPGAVWSQLCDEGLPTAMECDIHGALAMYILQQMQSSDAPVYMGDISSFDTSDNTISVWHDYGPFAMANPKYGVETSVHPNRKMPVSPQFVLKPGRVTLLRVHVNAAGKYELVALSGAAQDAPAQFDGVSGRIKLDAPVEHVFDDIVSHGYEQHYALIYGDFAAEIKTLGALLQLPTHIYQEVAYDTSDRK</sequence>
<dbReference type="PANTHER" id="PTHR36120">
    <property type="entry name" value="FUCOSE ISOMERASE"/>
    <property type="match status" value="1"/>
</dbReference>
<evidence type="ECO:0000259" key="3">
    <source>
        <dbReference type="Pfam" id="PF02952"/>
    </source>
</evidence>
<name>A0ABW1RDD7_9LACO</name>
<dbReference type="InterPro" id="IPR009015">
    <property type="entry name" value="Fucose_isomerase_N/cen_sf"/>
</dbReference>
<comment type="caution">
    <text evidence="4">The sequence shown here is derived from an EMBL/GenBank/DDBJ whole genome shotgun (WGS) entry which is preliminary data.</text>
</comment>
<dbReference type="InterPro" id="IPR015888">
    <property type="entry name" value="Fuc_isomerase_C"/>
</dbReference>
<proteinExistence type="predicted"/>